<reference evidence="1" key="2">
    <citation type="submission" date="2020-09" db="EMBL/GenBank/DDBJ databases">
        <authorList>
            <person name="Sun Q."/>
            <person name="Zhou Y."/>
        </authorList>
    </citation>
    <scope>NUCLEOTIDE SEQUENCE</scope>
    <source>
        <strain evidence="1">CGMCC 1.15290</strain>
    </source>
</reference>
<accession>A0A917MXN0</accession>
<gene>
    <name evidence="1" type="ORF">GCM10011379_36650</name>
</gene>
<proteinExistence type="predicted"/>
<evidence type="ECO:0000313" key="2">
    <source>
        <dbReference type="Proteomes" id="UP000627292"/>
    </source>
</evidence>
<comment type="caution">
    <text evidence="1">The sequence shown here is derived from an EMBL/GenBank/DDBJ whole genome shotgun (WGS) entry which is preliminary data.</text>
</comment>
<dbReference type="Proteomes" id="UP000627292">
    <property type="component" value="Unassembled WGS sequence"/>
</dbReference>
<evidence type="ECO:0000313" key="1">
    <source>
        <dbReference type="EMBL" id="GGH74240.1"/>
    </source>
</evidence>
<dbReference type="AlphaFoldDB" id="A0A917MXN0"/>
<dbReference type="EMBL" id="BMIB01000003">
    <property type="protein sequence ID" value="GGH74240.1"/>
    <property type="molecule type" value="Genomic_DNA"/>
</dbReference>
<dbReference type="RefSeq" id="WP_188954919.1">
    <property type="nucleotide sequence ID" value="NZ_BMIB01000003.1"/>
</dbReference>
<keyword evidence="2" id="KW-1185">Reference proteome</keyword>
<sequence>MEQEQTVERFKDTVNQARNALCVMLNQLYAYRQQPDTAQDCVDFYCTCGGLVREAMDEVELCWTNLCTEECRIPDEYLHHVRPMLKEKLSTFKRNLYKSDVSQALALIIVEPVSRFVELADTRSITIYDMIYMEKLLAALEEWGNSGPLSEDSLNNLMLEVNFNAEEFIEYYYSSQQQQLKKQQSVADKLMFLEQLAEKLFRHMLAEKPPRWRGRPAVAESMMKWVAPEWRRRNQQAMLPENNGSHAAATASKRAKANFRLQFTDEPSVISAAIHMIHDSGIAKGPLRGWFEHLAEHAEFPNGSNMNAEYLMKAGRKYQDKAHERLLMKYLPSWYTLAGGKLPGKRS</sequence>
<protein>
    <submittedName>
        <fullName evidence="1">Uncharacterized protein</fullName>
    </submittedName>
</protein>
<organism evidence="1 2">
    <name type="scientific">Filimonas zeae</name>
    <dbReference type="NCBI Taxonomy" id="1737353"/>
    <lineage>
        <taxon>Bacteria</taxon>
        <taxon>Pseudomonadati</taxon>
        <taxon>Bacteroidota</taxon>
        <taxon>Chitinophagia</taxon>
        <taxon>Chitinophagales</taxon>
        <taxon>Chitinophagaceae</taxon>
        <taxon>Filimonas</taxon>
    </lineage>
</organism>
<reference evidence="1" key="1">
    <citation type="journal article" date="2014" name="Int. J. Syst. Evol. Microbiol.">
        <title>Complete genome sequence of Corynebacterium casei LMG S-19264T (=DSM 44701T), isolated from a smear-ripened cheese.</title>
        <authorList>
            <consortium name="US DOE Joint Genome Institute (JGI-PGF)"/>
            <person name="Walter F."/>
            <person name="Albersmeier A."/>
            <person name="Kalinowski J."/>
            <person name="Ruckert C."/>
        </authorList>
    </citation>
    <scope>NUCLEOTIDE SEQUENCE</scope>
    <source>
        <strain evidence="1">CGMCC 1.15290</strain>
    </source>
</reference>
<name>A0A917MXN0_9BACT</name>